<reference evidence="1 2" key="1">
    <citation type="submission" date="2015-08" db="EMBL/GenBank/DDBJ databases">
        <title>Ancestral chromatin configuration constrains chromatin evolution on differentiating sex chromosomes in Drosophila.</title>
        <authorList>
            <person name="Zhou Q."/>
            <person name="Bachtrog D."/>
        </authorList>
    </citation>
    <scope>NUCLEOTIDE SEQUENCE [LARGE SCALE GENOMIC DNA]</scope>
    <source>
        <tissue evidence="1">Whole larvae</tissue>
    </source>
</reference>
<dbReference type="Proteomes" id="UP000494163">
    <property type="component" value="Chromosome 3R"/>
</dbReference>
<gene>
    <name evidence="1" type="ORF">Dbus_chr3Rg1408</name>
</gene>
<organism evidence="1 2">
    <name type="scientific">Drosophila busckii</name>
    <name type="common">Fruit fly</name>
    <dbReference type="NCBI Taxonomy" id="30019"/>
    <lineage>
        <taxon>Eukaryota</taxon>
        <taxon>Metazoa</taxon>
        <taxon>Ecdysozoa</taxon>
        <taxon>Arthropoda</taxon>
        <taxon>Hexapoda</taxon>
        <taxon>Insecta</taxon>
        <taxon>Pterygota</taxon>
        <taxon>Neoptera</taxon>
        <taxon>Endopterygota</taxon>
        <taxon>Diptera</taxon>
        <taxon>Brachycera</taxon>
        <taxon>Muscomorpha</taxon>
        <taxon>Ephydroidea</taxon>
        <taxon>Drosophilidae</taxon>
        <taxon>Drosophila</taxon>
    </lineage>
</organism>
<keyword evidence="2" id="KW-1185">Reference proteome</keyword>
<dbReference type="InterPro" id="IPR038212">
    <property type="entry name" value="TF_EnY2_sf"/>
</dbReference>
<dbReference type="Gene3D" id="1.10.246.140">
    <property type="match status" value="1"/>
</dbReference>
<dbReference type="GO" id="GO:0005643">
    <property type="term" value="C:nuclear pore"/>
    <property type="evidence" value="ECO:0007669"/>
    <property type="project" value="InterPro"/>
</dbReference>
<dbReference type="AlphaFoldDB" id="A0A0M4EIT5"/>
<dbReference type="OrthoDB" id="6221744at2759"/>
<accession>A0A0M4EIT5</accession>
<proteinExistence type="predicted"/>
<dbReference type="OMA" id="CGWRKDI"/>
<name>A0A0M4EIT5_DROBS</name>
<dbReference type="GO" id="GO:0006406">
    <property type="term" value="P:mRNA export from nucleus"/>
    <property type="evidence" value="ECO:0007669"/>
    <property type="project" value="InterPro"/>
</dbReference>
<dbReference type="EMBL" id="CP012526">
    <property type="protein sequence ID" value="ALC46658.1"/>
    <property type="molecule type" value="Genomic_DNA"/>
</dbReference>
<dbReference type="PANTHER" id="PTHR12514">
    <property type="entry name" value="ENHANCER OF YELLOW 2 TRANSCRIPTION FACTOR"/>
    <property type="match status" value="1"/>
</dbReference>
<dbReference type="InterPro" id="IPR018783">
    <property type="entry name" value="TF_ENY2"/>
</dbReference>
<dbReference type="Pfam" id="PF10163">
    <property type="entry name" value="EnY2"/>
    <property type="match status" value="1"/>
</dbReference>
<evidence type="ECO:0000313" key="2">
    <source>
        <dbReference type="Proteomes" id="UP000494163"/>
    </source>
</evidence>
<sequence length="102" mass="11481">MATSKNTSTDLKPDSSVKLANTNKIALKDLLQKRLDDCGWSSSVEHLVRKALQEESEGNISQEQLVEQIIPLARALVPEEIHKEMMIRVREALESELPVDKD</sequence>
<evidence type="ECO:0000313" key="1">
    <source>
        <dbReference type="EMBL" id="ALC46658.1"/>
    </source>
</evidence>
<protein>
    <submittedName>
        <fullName evidence="1">Maker205</fullName>
    </submittedName>
</protein>
<dbReference type="STRING" id="30019.A0A0M4EIT5"/>
<dbReference type="GO" id="GO:0003713">
    <property type="term" value="F:transcription coactivator activity"/>
    <property type="evidence" value="ECO:0007669"/>
    <property type="project" value="InterPro"/>
</dbReference>
<dbReference type="GO" id="GO:0000124">
    <property type="term" value="C:SAGA complex"/>
    <property type="evidence" value="ECO:0007669"/>
    <property type="project" value="InterPro"/>
</dbReference>